<dbReference type="InterPro" id="IPR010349">
    <property type="entry name" value="Asparaginase_II"/>
</dbReference>
<name>A0AAE3ZUF9_9ACTN</name>
<dbReference type="EMBL" id="JAVDYC010000001">
    <property type="protein sequence ID" value="MDR7325876.1"/>
    <property type="molecule type" value="Genomic_DNA"/>
</dbReference>
<evidence type="ECO:0000313" key="1">
    <source>
        <dbReference type="EMBL" id="MDR7325876.1"/>
    </source>
</evidence>
<sequence length="315" mass="32047">MSDGYRGGAVLAEVVRSGFAESVHRGSVVVLDAGGAPVAVRGDGRGPVFPRSSNKPLQGVGMLRAGLRLDDDADLALVCASHWGEDVHVTRVERLLDAHGFAGADLHCPPDLPAGPAARDEALRAGQAPTRTRMNCSGKHTGMLLTCRAAGWSPDGYWEPAHPLQQTVRATAEELTGEPAAAVGVDGCGAPVLAFSLTGVAQAFLRLVHAAPGSFERQVADAMRAHPRLIAGTGALDTVLMTDVPGLLAKGGAEGFAAVAVPGVGAVALKIDDGSARAIPVVLRAALATLGVAWTPPPSPVLGGGQTVGELSATW</sequence>
<reference evidence="1 2" key="1">
    <citation type="submission" date="2023-07" db="EMBL/GenBank/DDBJ databases">
        <title>Sequencing the genomes of 1000 actinobacteria strains.</title>
        <authorList>
            <person name="Klenk H.-P."/>
        </authorList>
    </citation>
    <scope>NUCLEOTIDE SEQUENCE [LARGE SCALE GENOMIC DNA]</scope>
    <source>
        <strain evidence="1 2">DSM 44711</strain>
    </source>
</reference>
<dbReference type="RefSeq" id="WP_310420938.1">
    <property type="nucleotide sequence ID" value="NZ_JAVDYC010000001.1"/>
</dbReference>
<organism evidence="1 2">
    <name type="scientific">Catenuloplanes niger</name>
    <dbReference type="NCBI Taxonomy" id="587534"/>
    <lineage>
        <taxon>Bacteria</taxon>
        <taxon>Bacillati</taxon>
        <taxon>Actinomycetota</taxon>
        <taxon>Actinomycetes</taxon>
        <taxon>Micromonosporales</taxon>
        <taxon>Micromonosporaceae</taxon>
        <taxon>Catenuloplanes</taxon>
    </lineage>
</organism>
<dbReference type="PANTHER" id="PTHR42110:SF1">
    <property type="entry name" value="L-ASPARAGINASE, PUTATIVE (AFU_ORTHOLOGUE AFUA_3G11890)-RELATED"/>
    <property type="match status" value="1"/>
</dbReference>
<dbReference type="Proteomes" id="UP001183629">
    <property type="component" value="Unassembled WGS sequence"/>
</dbReference>
<accession>A0AAE3ZUF9</accession>
<protein>
    <submittedName>
        <fullName evidence="1">L-asparaginase II</fullName>
    </submittedName>
</protein>
<evidence type="ECO:0000313" key="2">
    <source>
        <dbReference type="Proteomes" id="UP001183629"/>
    </source>
</evidence>
<proteinExistence type="predicted"/>
<gene>
    <name evidence="1" type="ORF">J2S44_006126</name>
</gene>
<keyword evidence="2" id="KW-1185">Reference proteome</keyword>
<dbReference type="Pfam" id="PF06089">
    <property type="entry name" value="Asparaginase_II"/>
    <property type="match status" value="1"/>
</dbReference>
<dbReference type="PANTHER" id="PTHR42110">
    <property type="entry name" value="L-ASPARAGINASE, PUTATIVE (AFU_ORTHOLOGUE AFUA_3G11890)-RELATED"/>
    <property type="match status" value="1"/>
</dbReference>
<comment type="caution">
    <text evidence="1">The sequence shown here is derived from an EMBL/GenBank/DDBJ whole genome shotgun (WGS) entry which is preliminary data.</text>
</comment>
<dbReference type="AlphaFoldDB" id="A0AAE3ZUF9"/>